<dbReference type="HAMAP" id="MF_00691">
    <property type="entry name" value="PxpA"/>
    <property type="match status" value="1"/>
</dbReference>
<comment type="caution">
    <text evidence="2">The sequence shown here is derived from an EMBL/GenBank/DDBJ whole genome shotgun (WGS) entry which is preliminary data.</text>
</comment>
<accession>A0ABV1LMV5</accession>
<dbReference type="CDD" id="cd10800">
    <property type="entry name" value="LamB_YcsF_YbgL_like"/>
    <property type="match status" value="1"/>
</dbReference>
<keyword evidence="1" id="KW-0067">ATP-binding</keyword>
<evidence type="ECO:0000313" key="3">
    <source>
        <dbReference type="Proteomes" id="UP001469089"/>
    </source>
</evidence>
<dbReference type="Proteomes" id="UP001469089">
    <property type="component" value="Unassembled WGS sequence"/>
</dbReference>
<reference evidence="2 3" key="1">
    <citation type="journal article" date="2024" name="Chem. Sci.">
        <title>Discovery of a lagriamide polyketide by integrated genome mining, isotopic labeling, and untargeted metabolomics.</title>
        <authorList>
            <person name="Fergusson C.H."/>
            <person name="Saulog J."/>
            <person name="Paulo B.S."/>
            <person name="Wilson D.M."/>
            <person name="Liu D.Y."/>
            <person name="Morehouse N.J."/>
            <person name="Waterworth S."/>
            <person name="Barkei J."/>
            <person name="Gray C.A."/>
            <person name="Kwan J.C."/>
            <person name="Eustaquio A.S."/>
            <person name="Linington R.G."/>
        </authorList>
    </citation>
    <scope>NUCLEOTIDE SEQUENCE [LARGE SCALE GENOMIC DNA]</scope>
    <source>
        <strain evidence="2 3">RL17-338-BIF-B</strain>
    </source>
</reference>
<comment type="subunit">
    <text evidence="1">Forms a complex composed of PxpA, PxpB and PxpC.</text>
</comment>
<proteinExistence type="inferred from homology"/>
<dbReference type="InterPro" id="IPR011330">
    <property type="entry name" value="Glyco_hydro/deAcase_b/a-brl"/>
</dbReference>
<dbReference type="EC" id="3.5.2.9" evidence="1"/>
<dbReference type="EMBL" id="JAOALG010000001">
    <property type="protein sequence ID" value="MEQ5840622.1"/>
    <property type="molecule type" value="Genomic_DNA"/>
</dbReference>
<name>A0ABV1LMV5_9BURK</name>
<evidence type="ECO:0000256" key="1">
    <source>
        <dbReference type="HAMAP-Rule" id="MF_00691"/>
    </source>
</evidence>
<keyword evidence="3" id="KW-1185">Reference proteome</keyword>
<comment type="catalytic activity">
    <reaction evidence="1">
        <text>5-oxo-L-proline + ATP + 2 H2O = L-glutamate + ADP + phosphate + H(+)</text>
        <dbReference type="Rhea" id="RHEA:10348"/>
        <dbReference type="ChEBI" id="CHEBI:15377"/>
        <dbReference type="ChEBI" id="CHEBI:15378"/>
        <dbReference type="ChEBI" id="CHEBI:29985"/>
        <dbReference type="ChEBI" id="CHEBI:30616"/>
        <dbReference type="ChEBI" id="CHEBI:43474"/>
        <dbReference type="ChEBI" id="CHEBI:58402"/>
        <dbReference type="ChEBI" id="CHEBI:456216"/>
        <dbReference type="EC" id="3.5.2.9"/>
    </reaction>
</comment>
<dbReference type="Gene3D" id="3.20.20.370">
    <property type="entry name" value="Glycoside hydrolase/deacetylase"/>
    <property type="match status" value="1"/>
</dbReference>
<dbReference type="Pfam" id="PF03746">
    <property type="entry name" value="LamB_YcsF"/>
    <property type="match status" value="1"/>
</dbReference>
<comment type="function">
    <text evidence="1">Catalyzes the cleavage of 5-oxoproline to form L-glutamate coupled to the hydrolysis of ATP to ADP and inorganic phosphate.</text>
</comment>
<organism evidence="2 3">
    <name type="scientific">Paraburkholderia acidicola</name>
    <dbReference type="NCBI Taxonomy" id="1912599"/>
    <lineage>
        <taxon>Bacteria</taxon>
        <taxon>Pseudomonadati</taxon>
        <taxon>Pseudomonadota</taxon>
        <taxon>Betaproteobacteria</taxon>
        <taxon>Burkholderiales</taxon>
        <taxon>Burkholderiaceae</taxon>
        <taxon>Paraburkholderia</taxon>
    </lineage>
</organism>
<dbReference type="NCBIfam" id="NF003815">
    <property type="entry name" value="PRK05406.1-4"/>
    <property type="match status" value="1"/>
</dbReference>
<dbReference type="RefSeq" id="WP_349542744.1">
    <property type="nucleotide sequence ID" value="NZ_JAOALG010000001.1"/>
</dbReference>
<dbReference type="InterPro" id="IPR005501">
    <property type="entry name" value="LamB/YcsF/PxpA-like"/>
</dbReference>
<dbReference type="PANTHER" id="PTHR30292">
    <property type="entry name" value="UNCHARACTERIZED PROTEIN YBGL-RELATED"/>
    <property type="match status" value="1"/>
</dbReference>
<dbReference type="NCBIfam" id="NF003816">
    <property type="entry name" value="PRK05406.1-5"/>
    <property type="match status" value="1"/>
</dbReference>
<comment type="similarity">
    <text evidence="1">Belongs to the LamB/PxpA family.</text>
</comment>
<dbReference type="GO" id="GO:0017168">
    <property type="term" value="F:5-oxoprolinase (ATP-hydrolyzing) activity"/>
    <property type="evidence" value="ECO:0007669"/>
    <property type="project" value="UniProtKB-EC"/>
</dbReference>
<sequence length="275" mass="29366">MKTIDLNVDMGEGFGNDIALLEFATSVNIACGWHAGDATTMRRTAAAALERGVAIGAHPSYPDRENFGRVVLNVTTDEIYTGVLYQIGALAAIVKGLGGHVSHVKPHGALYNEAERDENVADAIVRAVRDHDSSMAVFGLAEGQLVDAARRAGLTAFDEVFADRGYTAEGKLVPRNEPGALIEADADALQQVLEMVRHQHVKSVSGGYVSVRPDTVCLHGDGEHALTFAQEIRAALHSEGVTVTSPTLPQHASRPETGSRYIDRGVLESRLGCDE</sequence>
<keyword evidence="1 2" id="KW-0378">Hydrolase</keyword>
<dbReference type="NCBIfam" id="NF003814">
    <property type="entry name" value="PRK05406.1-3"/>
    <property type="match status" value="1"/>
</dbReference>
<keyword evidence="1" id="KW-0547">Nucleotide-binding</keyword>
<evidence type="ECO:0000313" key="2">
    <source>
        <dbReference type="EMBL" id="MEQ5840622.1"/>
    </source>
</evidence>
<dbReference type="PANTHER" id="PTHR30292:SF0">
    <property type="entry name" value="5-OXOPROLINASE SUBUNIT A"/>
    <property type="match status" value="1"/>
</dbReference>
<protein>
    <recommendedName>
        <fullName evidence="1">5-oxoprolinase subunit A</fullName>
        <shortName evidence="1">5-OPase subunit A</shortName>
        <ecNumber evidence="1">3.5.2.9</ecNumber>
    </recommendedName>
    <alternativeName>
        <fullName evidence="1">5-oxoprolinase (ATP-hydrolyzing) subunit A</fullName>
    </alternativeName>
</protein>
<dbReference type="SUPFAM" id="SSF88713">
    <property type="entry name" value="Glycoside hydrolase/deacetylase"/>
    <property type="match status" value="1"/>
</dbReference>
<gene>
    <name evidence="1 2" type="primary">pxpA</name>
    <name evidence="2" type="ORF">N0A02_14445</name>
</gene>